<evidence type="ECO:0000313" key="2">
    <source>
        <dbReference type="EMBL" id="GFH53950.1"/>
    </source>
</evidence>
<dbReference type="Pfam" id="PF00646">
    <property type="entry name" value="F-box"/>
    <property type="match status" value="1"/>
</dbReference>
<comment type="caution">
    <text evidence="2">The sequence shown here is derived from an EMBL/GenBank/DDBJ whole genome shotgun (WGS) entry which is preliminary data.</text>
</comment>
<dbReference type="EMBL" id="BLLK01000047">
    <property type="protein sequence ID" value="GFH53950.1"/>
    <property type="molecule type" value="Genomic_DNA"/>
</dbReference>
<keyword evidence="3" id="KW-1185">Reference proteome</keyword>
<reference evidence="2 3" key="1">
    <citation type="journal article" date="2021" name="Sci. Rep.">
        <title>The genome of the diatom Chaetoceros tenuissimus carries an ancient integrated fragment of an extant virus.</title>
        <authorList>
            <person name="Hongo Y."/>
            <person name="Kimura K."/>
            <person name="Takaki Y."/>
            <person name="Yoshida Y."/>
            <person name="Baba S."/>
            <person name="Kobayashi G."/>
            <person name="Nagasaki K."/>
            <person name="Hano T."/>
            <person name="Tomaru Y."/>
        </authorList>
    </citation>
    <scope>NUCLEOTIDE SEQUENCE [LARGE SCALE GENOMIC DNA]</scope>
    <source>
        <strain evidence="2 3">NIES-3715</strain>
    </source>
</reference>
<dbReference type="Proteomes" id="UP001054902">
    <property type="component" value="Unassembled WGS sequence"/>
</dbReference>
<evidence type="ECO:0000313" key="3">
    <source>
        <dbReference type="Proteomes" id="UP001054902"/>
    </source>
</evidence>
<feature type="domain" description="F-box" evidence="1">
    <location>
        <begin position="53"/>
        <end position="86"/>
    </location>
</feature>
<name>A0AAD3CZU6_9STRA</name>
<gene>
    <name evidence="2" type="ORF">CTEN210_10426</name>
</gene>
<dbReference type="AlphaFoldDB" id="A0AAD3CZU6"/>
<protein>
    <recommendedName>
        <fullName evidence="1">F-box domain-containing protein</fullName>
    </recommendedName>
</protein>
<sequence length="320" mass="37183">MVEIFQTRHFSNSKYLNSQNDLQSIGPFHICSSDPINYKLGAQETEVTILDCDDILRETISFLDYYSLNKMSYVSKRVNRIVTSLKKEAAHDLINRMPFGVDVHRSLGTPIYCPTFHFNKSWDPKYNDFDILDFDRYPDGHPVIDLIMDFMKRFDLFDYWSYNEETGEVNWETMETYSVAVCHCIHEYSSFSSQTVLNFILEDPELSANFIQEDYRGEDWIGLHVIPRRRATLKEAWELLVDRVVFDVDLKDLPKKNNQKYMIYNLLSAADPSSIHISHIHASVISGLCANEHSAYDNVAISFQVNGERLEFSGFVYNIG</sequence>
<accession>A0AAD3CZU6</accession>
<organism evidence="2 3">
    <name type="scientific">Chaetoceros tenuissimus</name>
    <dbReference type="NCBI Taxonomy" id="426638"/>
    <lineage>
        <taxon>Eukaryota</taxon>
        <taxon>Sar</taxon>
        <taxon>Stramenopiles</taxon>
        <taxon>Ochrophyta</taxon>
        <taxon>Bacillariophyta</taxon>
        <taxon>Coscinodiscophyceae</taxon>
        <taxon>Chaetocerotophycidae</taxon>
        <taxon>Chaetocerotales</taxon>
        <taxon>Chaetocerotaceae</taxon>
        <taxon>Chaetoceros</taxon>
    </lineage>
</organism>
<proteinExistence type="predicted"/>
<dbReference type="InterPro" id="IPR001810">
    <property type="entry name" value="F-box_dom"/>
</dbReference>
<evidence type="ECO:0000259" key="1">
    <source>
        <dbReference type="Pfam" id="PF00646"/>
    </source>
</evidence>